<comment type="subcellular location">
    <subcellularLocation>
        <location evidence="2">Chromosome</location>
    </subcellularLocation>
    <subcellularLocation>
        <location evidence="1">Nucleus</location>
    </subcellularLocation>
</comment>
<evidence type="ECO:0000256" key="10">
    <source>
        <dbReference type="ARBA" id="ARBA00022771"/>
    </source>
</evidence>
<dbReference type="Pfam" id="PF00856">
    <property type="entry name" value="SET"/>
    <property type="match status" value="1"/>
</dbReference>
<dbReference type="Proteomes" id="UP000616769">
    <property type="component" value="Unassembled WGS sequence"/>
</dbReference>
<dbReference type="GO" id="GO:0016279">
    <property type="term" value="F:protein-lysine N-methyltransferase activity"/>
    <property type="evidence" value="ECO:0007669"/>
    <property type="project" value="UniProtKB-ARBA"/>
</dbReference>
<keyword evidence="14" id="KW-0175">Coiled coil</keyword>
<dbReference type="Gene3D" id="1.10.30.10">
    <property type="entry name" value="High mobility group box domain"/>
    <property type="match status" value="1"/>
</dbReference>
<dbReference type="GO" id="GO:0005634">
    <property type="term" value="C:nucleus"/>
    <property type="evidence" value="ECO:0007669"/>
    <property type="project" value="UniProtKB-SubCell"/>
</dbReference>
<name>A0A131ZWP0_SARSC</name>
<dbReference type="InterPro" id="IPR001214">
    <property type="entry name" value="SET_dom"/>
</dbReference>
<feature type="region of interest" description="Disordered" evidence="15">
    <location>
        <begin position="1153"/>
        <end position="1184"/>
    </location>
</feature>
<dbReference type="InterPro" id="IPR003616">
    <property type="entry name" value="Post-SET_dom"/>
</dbReference>
<evidence type="ECO:0000313" key="16">
    <source>
        <dbReference type="EMBL" id="KPM03216.1"/>
    </source>
</evidence>
<evidence type="ECO:0000256" key="1">
    <source>
        <dbReference type="ARBA" id="ARBA00004123"/>
    </source>
</evidence>
<dbReference type="PROSITE" id="PS50118">
    <property type="entry name" value="HMG_BOX_2"/>
    <property type="match status" value="1"/>
</dbReference>
<feature type="region of interest" description="Disordered" evidence="15">
    <location>
        <begin position="1"/>
        <end position="99"/>
    </location>
</feature>
<dbReference type="Pfam" id="PF00855">
    <property type="entry name" value="PWWP"/>
    <property type="match status" value="2"/>
</dbReference>
<feature type="compositionally biased region" description="Acidic residues" evidence="15">
    <location>
        <begin position="403"/>
        <end position="412"/>
    </location>
</feature>
<dbReference type="InterPro" id="IPR011011">
    <property type="entry name" value="Znf_FYVE_PHD"/>
</dbReference>
<evidence type="ECO:0000256" key="11">
    <source>
        <dbReference type="ARBA" id="ARBA00022833"/>
    </source>
</evidence>
<evidence type="ECO:0000256" key="15">
    <source>
        <dbReference type="SAM" id="MobiDB-lite"/>
    </source>
</evidence>
<dbReference type="Gene3D" id="2.170.270.10">
    <property type="entry name" value="SET domain"/>
    <property type="match status" value="1"/>
</dbReference>
<dbReference type="SMART" id="SM00317">
    <property type="entry name" value="SET"/>
    <property type="match status" value="1"/>
</dbReference>
<evidence type="ECO:0000256" key="5">
    <source>
        <dbReference type="ARBA" id="ARBA00022603"/>
    </source>
</evidence>
<dbReference type="PROSITE" id="PS50280">
    <property type="entry name" value="SET"/>
    <property type="match status" value="1"/>
</dbReference>
<keyword evidence="12" id="KW-0156">Chromatin regulator</keyword>
<dbReference type="InterPro" id="IPR006560">
    <property type="entry name" value="AWS_dom"/>
</dbReference>
<dbReference type="SUPFAM" id="SSF47095">
    <property type="entry name" value="HMG-box"/>
    <property type="match status" value="1"/>
</dbReference>
<keyword evidence="9" id="KW-0677">Repeat</keyword>
<keyword evidence="11" id="KW-0862">Zinc</keyword>
<dbReference type="OrthoDB" id="422362at2759"/>
<dbReference type="EMBL" id="JXLN01004395">
    <property type="protein sequence ID" value="KPM03216.1"/>
    <property type="molecule type" value="Genomic_DNA"/>
</dbReference>
<keyword evidence="7" id="KW-0949">S-adenosyl-L-methionine</keyword>
<dbReference type="InterPro" id="IPR046341">
    <property type="entry name" value="SET_dom_sf"/>
</dbReference>
<dbReference type="PROSITE" id="PS01359">
    <property type="entry name" value="ZF_PHD_1"/>
    <property type="match status" value="2"/>
</dbReference>
<dbReference type="InterPro" id="IPR047443">
    <property type="entry name" value="HMG-box_NSD2"/>
</dbReference>
<dbReference type="InterPro" id="IPR055197">
    <property type="entry name" value="PHDvar_NSD"/>
</dbReference>
<feature type="region of interest" description="Disordered" evidence="15">
    <location>
        <begin position="459"/>
        <end position="525"/>
    </location>
</feature>
<dbReference type="SUPFAM" id="SSF63748">
    <property type="entry name" value="Tudor/PWWP/MBT"/>
    <property type="match status" value="2"/>
</dbReference>
<dbReference type="SUPFAM" id="SSF57903">
    <property type="entry name" value="FYVE/PHD zinc finger"/>
    <property type="match status" value="3"/>
</dbReference>
<dbReference type="PROSITE" id="PS50868">
    <property type="entry name" value="POST_SET"/>
    <property type="match status" value="1"/>
</dbReference>
<evidence type="ECO:0000313" key="17">
    <source>
        <dbReference type="Proteomes" id="UP000616769"/>
    </source>
</evidence>
<comment type="caution">
    <text evidence="16">The sequence shown here is derived from an EMBL/GenBank/DDBJ whole genome shotgun (WGS) entry which is preliminary data.</text>
</comment>
<dbReference type="GO" id="GO:0005694">
    <property type="term" value="C:chromosome"/>
    <property type="evidence" value="ECO:0007669"/>
    <property type="project" value="UniProtKB-SubCell"/>
</dbReference>
<dbReference type="VEuPathDB" id="VectorBase:SSCA007417"/>
<sequence length="1279" mass="146700">MEIESSNSAKQSSANEISDEHSQESTNHQETSMEITENLSDSDHDFRDSENENENENDSSLNDSLNQNDSTISKSKSKKKDKKGIKRKSMSFADETPTKSKLPKYENYPIKLITKTILLNDVKSYVFDRKKLTTIPEKDGKYGVGDLIWAKMQGYPWWPCMISIDPETGTFCRIAGSSYKADRVYHVQYFGSQPYRGWTNIGMVMPFEGFEKLIEKIQNEMKDLDRKKRSKIEAKYMVKNSILKKWNESISEAEEAMILPLKERVDLLTFNYISNVEKKTPRPNKSKSDSSITSKSKTVTKKSSEDVYDFDDEEDPFESVPPSGIVFRKRLPKGDFSVYCKKHYDEEAKKDPNLSKNEINRLLKEKWSNLDEEMRSLYVKRKAIDEDDFSMLVSKRSNFNDDYYNDDSDSDYNDSGSETGINRPKKILDNDTIFAQNSSTAKKIKSKSRKSEKLFDKIKNSIGGNNESINNGLNESSSPSHNEIKKSENKMRNRKPIVPPLPVTSTPKQSSSVNNKSTKVTNKISSTKNESVKNNHVGGDEKIDSKTDKANNETVEIVEFSKKNLLNFKLEEMNDDSDCSSTDTLKSKSSRNIKEIKFCFQCSDEARKDDILAACSGTCERMFHLKCNADTKMIKLDNGSYICEECQTGRYKCFACKSSTDLETKKCEDKNCNFYYHLSCIQNYPIRVNETANTFLCPRHQCINCHLLTMDDNEYRANSRKLVRCIRCPIAFHSTKICLGAGSVLVDGKHIICSEHYEEYNNNRNNRHINVNYCFACLKAGNLICCERCPAAFHEECLEYKLDHTKNFYCYNCSMHKQLHYEEIVWVKLGQYRWWPGRVCHPNHVPDNVLNLKHNIGEFPVYFFGSHDYYWVNKGRSFLFLEEDNEFLTSNSKRNKTSGKLKTSFKLALQEASEAFEAWKQQSSADCFSTITNKPPPYQHLHSNKYVNSKNGTQNETSYQACDCTDTMDNPCSDDSCLNRISLIECDPKLCKAGDKCGNQMFRKNQYVQCKPFRTKNAGWGLMAMQDIKKGQFVIEYVGEVIDEKECVERLKKIKSNFYFLTIDKDNIIDAGPKGNLARFMNHSCEPNCITQKWVVQNYTRVGIFALHDIPAGTELTFNYNLDCRGNEQIECKCGGPKCSGFIGLRVPSDSKKFPNGSTLKNSTSNENESNKNGKSKTQSKKSNKRQKIDENVCFKCGKKKGNLICCNNDACRKHYHLACIDLAMIPARDWNCPRHLCMKQQCKEPAFLFCSICPNSLCQEHVDIGNNVRIYIDFEKKS</sequence>
<feature type="compositionally biased region" description="Basic and acidic residues" evidence="15">
    <location>
        <begin position="41"/>
        <end position="50"/>
    </location>
</feature>
<dbReference type="InterPro" id="IPR055198">
    <property type="entry name" value="NSD_PHD"/>
</dbReference>
<dbReference type="CDD" id="cd20144">
    <property type="entry name" value="PWWP_NSD_rpt1"/>
    <property type="match status" value="1"/>
</dbReference>
<feature type="compositionally biased region" description="Basic residues" evidence="15">
    <location>
        <begin position="1174"/>
        <end position="1184"/>
    </location>
</feature>
<dbReference type="CDD" id="cd05838">
    <property type="entry name" value="PWWP_NSD_rpt2"/>
    <property type="match status" value="1"/>
</dbReference>
<evidence type="ECO:0000256" key="6">
    <source>
        <dbReference type="ARBA" id="ARBA00022679"/>
    </source>
</evidence>
<keyword evidence="10" id="KW-0863">Zinc-finger</keyword>
<keyword evidence="3" id="KW-0158">Chromosome</keyword>
<dbReference type="InterPro" id="IPR001965">
    <property type="entry name" value="Znf_PHD"/>
</dbReference>
<feature type="compositionally biased region" description="Basic residues" evidence="15">
    <location>
        <begin position="75"/>
        <end position="89"/>
    </location>
</feature>
<protein>
    <submittedName>
        <fullName evidence="16">Histone-lysine N-methyltransferase Mes-4-like protein</fullName>
    </submittedName>
</protein>
<feature type="region of interest" description="Disordered" evidence="15">
    <location>
        <begin position="403"/>
        <end position="424"/>
    </location>
</feature>
<dbReference type="InterPro" id="IPR013083">
    <property type="entry name" value="Znf_RING/FYVE/PHD"/>
</dbReference>
<evidence type="ECO:0000256" key="9">
    <source>
        <dbReference type="ARBA" id="ARBA00022737"/>
    </source>
</evidence>
<dbReference type="GO" id="GO:0032259">
    <property type="term" value="P:methylation"/>
    <property type="evidence" value="ECO:0007669"/>
    <property type="project" value="UniProtKB-KW"/>
</dbReference>
<organism evidence="16 17">
    <name type="scientific">Sarcoptes scabiei</name>
    <name type="common">Itch mite</name>
    <name type="synonym">Acarus scabiei</name>
    <dbReference type="NCBI Taxonomy" id="52283"/>
    <lineage>
        <taxon>Eukaryota</taxon>
        <taxon>Metazoa</taxon>
        <taxon>Ecdysozoa</taxon>
        <taxon>Arthropoda</taxon>
        <taxon>Chelicerata</taxon>
        <taxon>Arachnida</taxon>
        <taxon>Acari</taxon>
        <taxon>Acariformes</taxon>
        <taxon>Sarcoptiformes</taxon>
        <taxon>Astigmata</taxon>
        <taxon>Psoroptidia</taxon>
        <taxon>Sarcoptoidea</taxon>
        <taxon>Sarcoptidae</taxon>
        <taxon>Sarcoptinae</taxon>
        <taxon>Sarcoptes</taxon>
    </lineage>
</organism>
<dbReference type="InterPro" id="IPR050777">
    <property type="entry name" value="SET2_Histone-Lys_MeTrsfase"/>
</dbReference>
<accession>A0A131ZWP0</accession>
<feature type="compositionally biased region" description="Polar residues" evidence="15">
    <location>
        <begin position="24"/>
        <end position="39"/>
    </location>
</feature>
<evidence type="ECO:0000256" key="13">
    <source>
        <dbReference type="ARBA" id="ARBA00023242"/>
    </source>
</evidence>
<dbReference type="Pfam" id="PF23004">
    <property type="entry name" value="PHDvar_NSD"/>
    <property type="match status" value="1"/>
</dbReference>
<dbReference type="SMART" id="SM00570">
    <property type="entry name" value="AWS"/>
    <property type="match status" value="1"/>
</dbReference>
<feature type="compositionally biased region" description="Polar residues" evidence="15">
    <location>
        <begin position="503"/>
        <end position="525"/>
    </location>
</feature>
<dbReference type="Gene3D" id="2.30.30.140">
    <property type="match status" value="2"/>
</dbReference>
<evidence type="ECO:0000256" key="3">
    <source>
        <dbReference type="ARBA" id="ARBA00022454"/>
    </source>
</evidence>
<feature type="compositionally biased region" description="Basic and acidic residues" evidence="15">
    <location>
        <begin position="482"/>
        <end position="491"/>
    </location>
</feature>
<reference evidence="16 17" key="1">
    <citation type="journal article" date="2015" name="Parasit. Vectors">
        <title>Draft genome of the scabies mite.</title>
        <authorList>
            <person name="Rider S.D.Jr."/>
            <person name="Morgan M.S."/>
            <person name="Arlian L.G."/>
        </authorList>
    </citation>
    <scope>NUCLEOTIDE SEQUENCE [LARGE SCALE GENOMIC DNA]</scope>
    <source>
        <strain evidence="16">Arlian Lab</strain>
    </source>
</reference>
<dbReference type="InterPro" id="IPR019787">
    <property type="entry name" value="Znf_PHD-finger"/>
</dbReference>
<keyword evidence="13" id="KW-0539">Nucleus</keyword>
<dbReference type="GO" id="GO:0008270">
    <property type="term" value="F:zinc ion binding"/>
    <property type="evidence" value="ECO:0007669"/>
    <property type="project" value="UniProtKB-KW"/>
</dbReference>
<dbReference type="Gene3D" id="3.30.40.10">
    <property type="entry name" value="Zinc/RING finger domain, C3HC4 (zinc finger)"/>
    <property type="match status" value="4"/>
</dbReference>
<dbReference type="SUPFAM" id="SSF82199">
    <property type="entry name" value="SET domain"/>
    <property type="match status" value="1"/>
</dbReference>
<evidence type="ECO:0000256" key="2">
    <source>
        <dbReference type="ARBA" id="ARBA00004286"/>
    </source>
</evidence>
<evidence type="ECO:0000256" key="7">
    <source>
        <dbReference type="ARBA" id="ARBA00022691"/>
    </source>
</evidence>
<evidence type="ECO:0000256" key="8">
    <source>
        <dbReference type="ARBA" id="ARBA00022723"/>
    </source>
</evidence>
<dbReference type="PROSITE" id="PS51215">
    <property type="entry name" value="AWS"/>
    <property type="match status" value="1"/>
</dbReference>
<dbReference type="InterPro" id="IPR000313">
    <property type="entry name" value="PWWP_dom"/>
</dbReference>
<keyword evidence="4" id="KW-0597">Phosphoprotein</keyword>
<dbReference type="CDD" id="cd15565">
    <property type="entry name" value="PHD2_NSD"/>
    <property type="match status" value="1"/>
</dbReference>
<dbReference type="InterPro" id="IPR036910">
    <property type="entry name" value="HMG_box_dom_sf"/>
</dbReference>
<evidence type="ECO:0000256" key="12">
    <source>
        <dbReference type="ARBA" id="ARBA00022853"/>
    </source>
</evidence>
<dbReference type="Pfam" id="PF22908">
    <property type="entry name" value="PHD_NSD"/>
    <property type="match status" value="1"/>
</dbReference>
<dbReference type="GO" id="GO:0140938">
    <property type="term" value="F:histone H3 methyltransferase activity"/>
    <property type="evidence" value="ECO:0007669"/>
    <property type="project" value="UniProtKB-ARBA"/>
</dbReference>
<dbReference type="Pfam" id="PF17907">
    <property type="entry name" value="AWS"/>
    <property type="match status" value="1"/>
</dbReference>
<dbReference type="InterPro" id="IPR019786">
    <property type="entry name" value="Zinc_finger_PHD-type_CS"/>
</dbReference>
<feature type="compositionally biased region" description="Low complexity" evidence="15">
    <location>
        <begin position="460"/>
        <end position="478"/>
    </location>
</feature>
<dbReference type="InterPro" id="IPR009071">
    <property type="entry name" value="HMG_box_dom"/>
</dbReference>
<dbReference type="PROSITE" id="PS50016">
    <property type="entry name" value="ZF_PHD_2"/>
    <property type="match status" value="2"/>
</dbReference>
<dbReference type="CDD" id="cd15567">
    <property type="entry name" value="PHD4_NSD"/>
    <property type="match status" value="1"/>
</dbReference>
<gene>
    <name evidence="16" type="ORF">QR98_0016460</name>
</gene>
<evidence type="ECO:0000256" key="14">
    <source>
        <dbReference type="SAM" id="Coils"/>
    </source>
</evidence>
<feature type="coiled-coil region" evidence="14">
    <location>
        <begin position="207"/>
        <end position="234"/>
    </location>
</feature>
<feature type="compositionally biased region" description="Low complexity" evidence="15">
    <location>
        <begin position="1158"/>
        <end position="1173"/>
    </location>
</feature>
<dbReference type="CDD" id="cd21991">
    <property type="entry name" value="HMG-box_NSD2"/>
    <property type="match status" value="1"/>
</dbReference>
<feature type="region of interest" description="Disordered" evidence="15">
    <location>
        <begin position="278"/>
        <end position="298"/>
    </location>
</feature>
<feature type="compositionally biased region" description="Low complexity" evidence="15">
    <location>
        <begin position="58"/>
        <end position="74"/>
    </location>
</feature>
<feature type="compositionally biased region" description="Polar residues" evidence="15">
    <location>
        <begin position="1"/>
        <end position="16"/>
    </location>
</feature>
<dbReference type="SMART" id="SM00293">
    <property type="entry name" value="PWWP"/>
    <property type="match status" value="2"/>
</dbReference>
<keyword evidence="6" id="KW-0808">Transferase</keyword>
<dbReference type="PANTHER" id="PTHR22884">
    <property type="entry name" value="SET DOMAIN PROTEINS"/>
    <property type="match status" value="1"/>
</dbReference>
<keyword evidence="8" id="KW-0479">Metal-binding</keyword>
<dbReference type="GO" id="GO:0003677">
    <property type="term" value="F:DNA binding"/>
    <property type="evidence" value="ECO:0007669"/>
    <property type="project" value="UniProtKB-UniRule"/>
</dbReference>
<proteinExistence type="predicted"/>
<dbReference type="AlphaFoldDB" id="A0A131ZWP0"/>
<dbReference type="PROSITE" id="PS50812">
    <property type="entry name" value="PWWP"/>
    <property type="match status" value="2"/>
</dbReference>
<keyword evidence="5" id="KW-0489">Methyltransferase</keyword>
<dbReference type="SMART" id="SM00249">
    <property type="entry name" value="PHD"/>
    <property type="match status" value="4"/>
</dbReference>
<evidence type="ECO:0000256" key="4">
    <source>
        <dbReference type="ARBA" id="ARBA00022553"/>
    </source>
</evidence>